<dbReference type="AlphaFoldDB" id="A0AAV9DEN4"/>
<reference evidence="1" key="1">
    <citation type="journal article" date="2023" name="Nat. Commun.">
        <title>Diploid and tetraploid genomes of Acorus and the evolution of monocots.</title>
        <authorList>
            <person name="Ma L."/>
            <person name="Liu K.W."/>
            <person name="Li Z."/>
            <person name="Hsiao Y.Y."/>
            <person name="Qi Y."/>
            <person name="Fu T."/>
            <person name="Tang G.D."/>
            <person name="Zhang D."/>
            <person name="Sun W.H."/>
            <person name="Liu D.K."/>
            <person name="Li Y."/>
            <person name="Chen G.Z."/>
            <person name="Liu X.D."/>
            <person name="Liao X.Y."/>
            <person name="Jiang Y.T."/>
            <person name="Yu X."/>
            <person name="Hao Y."/>
            <person name="Huang J."/>
            <person name="Zhao X.W."/>
            <person name="Ke S."/>
            <person name="Chen Y.Y."/>
            <person name="Wu W.L."/>
            <person name="Hsu J.L."/>
            <person name="Lin Y.F."/>
            <person name="Huang M.D."/>
            <person name="Li C.Y."/>
            <person name="Huang L."/>
            <person name="Wang Z.W."/>
            <person name="Zhao X."/>
            <person name="Zhong W.Y."/>
            <person name="Peng D.H."/>
            <person name="Ahmad S."/>
            <person name="Lan S."/>
            <person name="Zhang J.S."/>
            <person name="Tsai W.C."/>
            <person name="Van de Peer Y."/>
            <person name="Liu Z.J."/>
        </authorList>
    </citation>
    <scope>NUCLEOTIDE SEQUENCE</scope>
    <source>
        <strain evidence="1">CP</strain>
    </source>
</reference>
<organism evidence="1 2">
    <name type="scientific">Acorus calamus</name>
    <name type="common">Sweet flag</name>
    <dbReference type="NCBI Taxonomy" id="4465"/>
    <lineage>
        <taxon>Eukaryota</taxon>
        <taxon>Viridiplantae</taxon>
        <taxon>Streptophyta</taxon>
        <taxon>Embryophyta</taxon>
        <taxon>Tracheophyta</taxon>
        <taxon>Spermatophyta</taxon>
        <taxon>Magnoliopsida</taxon>
        <taxon>Liliopsida</taxon>
        <taxon>Acoraceae</taxon>
        <taxon>Acorus</taxon>
    </lineage>
</organism>
<evidence type="ECO:0000313" key="1">
    <source>
        <dbReference type="EMBL" id="KAK1299650.1"/>
    </source>
</evidence>
<comment type="caution">
    <text evidence="1">The sequence shown here is derived from an EMBL/GenBank/DDBJ whole genome shotgun (WGS) entry which is preliminary data.</text>
</comment>
<name>A0AAV9DEN4_ACOCL</name>
<dbReference type="EMBL" id="JAUJYO010000013">
    <property type="protein sequence ID" value="KAK1299650.1"/>
    <property type="molecule type" value="Genomic_DNA"/>
</dbReference>
<dbReference type="Proteomes" id="UP001180020">
    <property type="component" value="Unassembled WGS sequence"/>
</dbReference>
<evidence type="ECO:0000313" key="2">
    <source>
        <dbReference type="Proteomes" id="UP001180020"/>
    </source>
</evidence>
<reference evidence="1" key="2">
    <citation type="submission" date="2023-06" db="EMBL/GenBank/DDBJ databases">
        <authorList>
            <person name="Ma L."/>
            <person name="Liu K.-W."/>
            <person name="Li Z."/>
            <person name="Hsiao Y.-Y."/>
            <person name="Qi Y."/>
            <person name="Fu T."/>
            <person name="Tang G."/>
            <person name="Zhang D."/>
            <person name="Sun W.-H."/>
            <person name="Liu D.-K."/>
            <person name="Li Y."/>
            <person name="Chen G.-Z."/>
            <person name="Liu X.-D."/>
            <person name="Liao X.-Y."/>
            <person name="Jiang Y.-T."/>
            <person name="Yu X."/>
            <person name="Hao Y."/>
            <person name="Huang J."/>
            <person name="Zhao X.-W."/>
            <person name="Ke S."/>
            <person name="Chen Y.-Y."/>
            <person name="Wu W.-L."/>
            <person name="Hsu J.-L."/>
            <person name="Lin Y.-F."/>
            <person name="Huang M.-D."/>
            <person name="Li C.-Y."/>
            <person name="Huang L."/>
            <person name="Wang Z.-W."/>
            <person name="Zhao X."/>
            <person name="Zhong W.-Y."/>
            <person name="Peng D.-H."/>
            <person name="Ahmad S."/>
            <person name="Lan S."/>
            <person name="Zhang J.-S."/>
            <person name="Tsai W.-C."/>
            <person name="Van De Peer Y."/>
            <person name="Liu Z.-J."/>
        </authorList>
    </citation>
    <scope>NUCLEOTIDE SEQUENCE</scope>
    <source>
        <strain evidence="1">CP</strain>
        <tissue evidence="1">Leaves</tissue>
    </source>
</reference>
<accession>A0AAV9DEN4</accession>
<keyword evidence="2" id="KW-1185">Reference proteome</keyword>
<sequence length="74" mass="8121">MEGESTPSWASSSDECQMSVVHDAICNKIAAAHGNASIRPSNTHWCGCGRLDRECPTKTDQTQDIENTELQRIT</sequence>
<gene>
    <name evidence="1" type="ORF">QJS10_CPB13g01250</name>
</gene>
<protein>
    <submittedName>
        <fullName evidence="1">Uncharacterized protein</fullName>
    </submittedName>
</protein>
<proteinExistence type="predicted"/>